<evidence type="ECO:0000256" key="8">
    <source>
        <dbReference type="ARBA" id="ARBA00023012"/>
    </source>
</evidence>
<dbReference type="SMART" id="SM00387">
    <property type="entry name" value="HATPase_c"/>
    <property type="match status" value="1"/>
</dbReference>
<dbReference type="Proteomes" id="UP000185934">
    <property type="component" value="Chromosome"/>
</dbReference>
<feature type="domain" description="PAS" evidence="10">
    <location>
        <begin position="153"/>
        <end position="192"/>
    </location>
</feature>
<keyword evidence="4" id="KW-0808">Transferase</keyword>
<dbReference type="InterPro" id="IPR036097">
    <property type="entry name" value="HisK_dim/P_sf"/>
</dbReference>
<keyword evidence="6" id="KW-0418">Kinase</keyword>
<dbReference type="Pfam" id="PF00989">
    <property type="entry name" value="PAS"/>
    <property type="match status" value="1"/>
</dbReference>
<dbReference type="EMBL" id="CP018258">
    <property type="protein sequence ID" value="APV43918.1"/>
    <property type="molecule type" value="Genomic_DNA"/>
</dbReference>
<dbReference type="PANTHER" id="PTHR43065:SF46">
    <property type="entry name" value="C4-DICARBOXYLATE TRANSPORT SENSOR PROTEIN DCTB"/>
    <property type="match status" value="1"/>
</dbReference>
<dbReference type="STRING" id="1839801.Dform_00563"/>
<evidence type="ECO:0000313" key="12">
    <source>
        <dbReference type="Proteomes" id="UP000185934"/>
    </source>
</evidence>
<feature type="domain" description="PAS" evidence="10">
    <location>
        <begin position="25"/>
        <end position="98"/>
    </location>
</feature>
<keyword evidence="5" id="KW-0547">Nucleotide-binding</keyword>
<gene>
    <name evidence="11" type="ORF">Dform_00563</name>
</gene>
<accession>A0A1P8F653</accession>
<feature type="domain" description="Histidine kinase" evidence="9">
    <location>
        <begin position="288"/>
        <end position="498"/>
    </location>
</feature>
<dbReference type="SMART" id="SM00091">
    <property type="entry name" value="PAS"/>
    <property type="match status" value="3"/>
</dbReference>
<dbReference type="Gene3D" id="3.30.565.10">
    <property type="entry name" value="Histidine kinase-like ATPase, C-terminal domain"/>
    <property type="match status" value="1"/>
</dbReference>
<evidence type="ECO:0000313" key="11">
    <source>
        <dbReference type="EMBL" id="APV43918.1"/>
    </source>
</evidence>
<sequence>MPGREAERRGITIREVVEQRLLGDAANTFRTMFERSGTAAAVLNDAGIMVLANEAMSRLVDLPVPEIEGKHSWFEFVAEADRKKAQDYHRLRRSHPGTAPEHYEFKLIDQNGGSHEIEITVAMFPGTDLSLLSCIDVTHLKTAQEMGRLTRFAVENAPESILWLSEEGAILYANGAACRMLGYNLGQLMSHNVSDIDASRSRREWLRLLKDLKQSGSMIWQSEYRRQDGQVIPVEVLINYILLNDKNYYWAFARDTSARQQAEKRELQLQSELNVSARLASIGELAAGVAHEINNPLTGIIGYSERLIRKATDEKTAADLKRIHGEATRAARVVQNLLTFARRRQPSKEPVDINKIIRESLALREYELRQQNIQVLTHLADLPCFMADFYQMEQVFVNLIVNAEQAMTNAKKGDRLTVTTGLLEGQIVVTIADNGPGIKGENLDKLFDPFFTTRTESGGTGLGLSICHGIVLEHGGRISVSSDYGKGATFTVALPLKNSQCPDEEPT</sequence>
<proteinExistence type="predicted"/>
<dbReference type="InterPro" id="IPR003594">
    <property type="entry name" value="HATPase_dom"/>
</dbReference>
<keyword evidence="7" id="KW-0067">ATP-binding</keyword>
<dbReference type="PROSITE" id="PS50109">
    <property type="entry name" value="HIS_KIN"/>
    <property type="match status" value="1"/>
</dbReference>
<keyword evidence="12" id="KW-1185">Reference proteome</keyword>
<dbReference type="Pfam" id="PF00512">
    <property type="entry name" value="HisKA"/>
    <property type="match status" value="1"/>
</dbReference>
<evidence type="ECO:0000256" key="4">
    <source>
        <dbReference type="ARBA" id="ARBA00022679"/>
    </source>
</evidence>
<protein>
    <recommendedName>
        <fullName evidence="2">histidine kinase</fullName>
        <ecNumber evidence="2">2.7.13.3</ecNumber>
    </recommendedName>
</protein>
<dbReference type="GO" id="GO:0006355">
    <property type="term" value="P:regulation of DNA-templated transcription"/>
    <property type="evidence" value="ECO:0007669"/>
    <property type="project" value="InterPro"/>
</dbReference>
<dbReference type="InterPro" id="IPR004358">
    <property type="entry name" value="Sig_transdc_His_kin-like_C"/>
</dbReference>
<keyword evidence="3" id="KW-0597">Phosphoprotein</keyword>
<dbReference type="AlphaFoldDB" id="A0A1P8F653"/>
<dbReference type="InterPro" id="IPR036890">
    <property type="entry name" value="HATPase_C_sf"/>
</dbReference>
<evidence type="ECO:0000256" key="7">
    <source>
        <dbReference type="ARBA" id="ARBA00022840"/>
    </source>
</evidence>
<dbReference type="CDD" id="cd00130">
    <property type="entry name" value="PAS"/>
    <property type="match status" value="2"/>
</dbReference>
<name>A0A1P8F653_9CHLR</name>
<dbReference type="SUPFAM" id="SSF55874">
    <property type="entry name" value="ATPase domain of HSP90 chaperone/DNA topoisomerase II/histidine kinase"/>
    <property type="match status" value="1"/>
</dbReference>
<dbReference type="EC" id="2.7.13.3" evidence="2"/>
<dbReference type="SMART" id="SM00388">
    <property type="entry name" value="HisKA"/>
    <property type="match status" value="1"/>
</dbReference>
<dbReference type="InterPro" id="IPR013767">
    <property type="entry name" value="PAS_fold"/>
</dbReference>
<dbReference type="Pfam" id="PF02518">
    <property type="entry name" value="HATPase_c"/>
    <property type="match status" value="1"/>
</dbReference>
<dbReference type="SUPFAM" id="SSF55785">
    <property type="entry name" value="PYP-like sensor domain (PAS domain)"/>
    <property type="match status" value="2"/>
</dbReference>
<evidence type="ECO:0000256" key="3">
    <source>
        <dbReference type="ARBA" id="ARBA00022553"/>
    </source>
</evidence>
<keyword evidence="8" id="KW-0902">Two-component regulatory system</keyword>
<dbReference type="InterPro" id="IPR000014">
    <property type="entry name" value="PAS"/>
</dbReference>
<comment type="catalytic activity">
    <reaction evidence="1">
        <text>ATP + protein L-histidine = ADP + protein N-phospho-L-histidine.</text>
        <dbReference type="EC" id="2.7.13.3"/>
    </reaction>
</comment>
<reference evidence="12" key="1">
    <citation type="submission" date="2016-11" db="EMBL/GenBank/DDBJ databases">
        <title>Dehalogenimonas formicexedens sp. nov., a chlorinated alkane respiring bacterium isolated from contaminated groundwater.</title>
        <authorList>
            <person name="Key T.A."/>
            <person name="Bowman K.S."/>
            <person name="Lee I."/>
            <person name="Chun J."/>
            <person name="Albuquerque L."/>
            <person name="da Costa M.S."/>
            <person name="Rainey F.A."/>
            <person name="Moe W.M."/>
        </authorList>
    </citation>
    <scope>NUCLEOTIDE SEQUENCE [LARGE SCALE GENOMIC DNA]</scope>
    <source>
        <strain evidence="12">NSZ-14</strain>
    </source>
</reference>
<dbReference type="Pfam" id="PF13426">
    <property type="entry name" value="PAS_9"/>
    <property type="match status" value="1"/>
</dbReference>
<dbReference type="KEGG" id="dfo:Dform_00563"/>
<dbReference type="PANTHER" id="PTHR43065">
    <property type="entry name" value="SENSOR HISTIDINE KINASE"/>
    <property type="match status" value="1"/>
</dbReference>
<dbReference type="Gene3D" id="3.30.450.20">
    <property type="entry name" value="PAS domain"/>
    <property type="match status" value="2"/>
</dbReference>
<organism evidence="11 12">
    <name type="scientific">Dehalogenimonas formicexedens</name>
    <dbReference type="NCBI Taxonomy" id="1839801"/>
    <lineage>
        <taxon>Bacteria</taxon>
        <taxon>Bacillati</taxon>
        <taxon>Chloroflexota</taxon>
        <taxon>Dehalococcoidia</taxon>
        <taxon>Dehalococcoidales</taxon>
        <taxon>Dehalococcoidaceae</taxon>
        <taxon>Dehalogenimonas</taxon>
    </lineage>
</organism>
<dbReference type="GO" id="GO:0005524">
    <property type="term" value="F:ATP binding"/>
    <property type="evidence" value="ECO:0007669"/>
    <property type="project" value="UniProtKB-KW"/>
</dbReference>
<evidence type="ECO:0000256" key="2">
    <source>
        <dbReference type="ARBA" id="ARBA00012438"/>
    </source>
</evidence>
<dbReference type="PRINTS" id="PR00344">
    <property type="entry name" value="BCTRLSENSOR"/>
</dbReference>
<dbReference type="InterPro" id="IPR003661">
    <property type="entry name" value="HisK_dim/P_dom"/>
</dbReference>
<evidence type="ECO:0000256" key="1">
    <source>
        <dbReference type="ARBA" id="ARBA00000085"/>
    </source>
</evidence>
<evidence type="ECO:0000256" key="6">
    <source>
        <dbReference type="ARBA" id="ARBA00022777"/>
    </source>
</evidence>
<dbReference type="RefSeq" id="WP_076003665.1">
    <property type="nucleotide sequence ID" value="NZ_CP018258.1"/>
</dbReference>
<dbReference type="SUPFAM" id="SSF47384">
    <property type="entry name" value="Homodimeric domain of signal transducing histidine kinase"/>
    <property type="match status" value="1"/>
</dbReference>
<dbReference type="GO" id="GO:0000155">
    <property type="term" value="F:phosphorelay sensor kinase activity"/>
    <property type="evidence" value="ECO:0007669"/>
    <property type="project" value="InterPro"/>
</dbReference>
<dbReference type="Gene3D" id="1.10.287.130">
    <property type="match status" value="1"/>
</dbReference>
<evidence type="ECO:0000256" key="5">
    <source>
        <dbReference type="ARBA" id="ARBA00022741"/>
    </source>
</evidence>
<evidence type="ECO:0000259" key="10">
    <source>
        <dbReference type="PROSITE" id="PS50112"/>
    </source>
</evidence>
<dbReference type="NCBIfam" id="TIGR00229">
    <property type="entry name" value="sensory_box"/>
    <property type="match status" value="2"/>
</dbReference>
<dbReference type="InterPro" id="IPR005467">
    <property type="entry name" value="His_kinase_dom"/>
</dbReference>
<dbReference type="PROSITE" id="PS50112">
    <property type="entry name" value="PAS"/>
    <property type="match status" value="2"/>
</dbReference>
<evidence type="ECO:0000259" key="9">
    <source>
        <dbReference type="PROSITE" id="PS50109"/>
    </source>
</evidence>
<dbReference type="OrthoDB" id="9784397at2"/>
<dbReference type="InterPro" id="IPR035965">
    <property type="entry name" value="PAS-like_dom_sf"/>
</dbReference>
<dbReference type="CDD" id="cd00082">
    <property type="entry name" value="HisKA"/>
    <property type="match status" value="1"/>
</dbReference>